<dbReference type="EMBL" id="BAABAT010000023">
    <property type="protein sequence ID" value="GAA4256228.1"/>
    <property type="molecule type" value="Genomic_DNA"/>
</dbReference>
<keyword evidence="2" id="KW-1185">Reference proteome</keyword>
<name>A0ABP8DHK6_9ACTN</name>
<dbReference type="Proteomes" id="UP001500620">
    <property type="component" value="Unassembled WGS sequence"/>
</dbReference>
<reference evidence="2" key="1">
    <citation type="journal article" date="2019" name="Int. J. Syst. Evol. Microbiol.">
        <title>The Global Catalogue of Microorganisms (GCM) 10K type strain sequencing project: providing services to taxonomists for standard genome sequencing and annotation.</title>
        <authorList>
            <consortium name="The Broad Institute Genomics Platform"/>
            <consortium name="The Broad Institute Genome Sequencing Center for Infectious Disease"/>
            <person name="Wu L."/>
            <person name="Ma J."/>
        </authorList>
    </citation>
    <scope>NUCLEOTIDE SEQUENCE [LARGE SCALE GENOMIC DNA]</scope>
    <source>
        <strain evidence="2">JCM 17441</strain>
    </source>
</reference>
<gene>
    <name evidence="1" type="ORF">GCM10022255_068250</name>
</gene>
<organism evidence="1 2">
    <name type="scientific">Dactylosporangium darangshiense</name>
    <dbReference type="NCBI Taxonomy" id="579108"/>
    <lineage>
        <taxon>Bacteria</taxon>
        <taxon>Bacillati</taxon>
        <taxon>Actinomycetota</taxon>
        <taxon>Actinomycetes</taxon>
        <taxon>Micromonosporales</taxon>
        <taxon>Micromonosporaceae</taxon>
        <taxon>Dactylosporangium</taxon>
    </lineage>
</organism>
<evidence type="ECO:0000313" key="1">
    <source>
        <dbReference type="EMBL" id="GAA4256228.1"/>
    </source>
</evidence>
<comment type="caution">
    <text evidence="1">The sequence shown here is derived from an EMBL/GenBank/DDBJ whole genome shotgun (WGS) entry which is preliminary data.</text>
</comment>
<evidence type="ECO:0000313" key="2">
    <source>
        <dbReference type="Proteomes" id="UP001500620"/>
    </source>
</evidence>
<accession>A0ABP8DHK6</accession>
<protein>
    <recommendedName>
        <fullName evidence="3">Sulfatase-modifying factor enzyme domain-containing protein</fullName>
    </recommendedName>
</protein>
<evidence type="ECO:0008006" key="3">
    <source>
        <dbReference type="Google" id="ProtNLM"/>
    </source>
</evidence>
<proteinExistence type="predicted"/>
<sequence>MWDEVGLPAAGLALHHAAGGRSDPVPGVRTVCLCRAGVFQMHGDEADPPPYRPNPVLRGPRHLPVALAGVRCAEDRRTRGTTGLVESVS</sequence>